<keyword evidence="7 16" id="KW-0812">Transmembrane</keyword>
<evidence type="ECO:0000256" key="4">
    <source>
        <dbReference type="ARBA" id="ARBA00021095"/>
    </source>
</evidence>
<dbReference type="GO" id="GO:0008137">
    <property type="term" value="F:NADH dehydrogenase (ubiquinone) activity"/>
    <property type="evidence" value="ECO:0007669"/>
    <property type="project" value="UniProtKB-EC"/>
</dbReference>
<evidence type="ECO:0000256" key="16">
    <source>
        <dbReference type="SAM" id="Phobius"/>
    </source>
</evidence>
<name>U3KTI1_9HEXA</name>
<evidence type="ECO:0000256" key="7">
    <source>
        <dbReference type="ARBA" id="ARBA00022692"/>
    </source>
</evidence>
<feature type="transmembrane region" description="Helical" evidence="16">
    <location>
        <begin position="48"/>
        <end position="71"/>
    </location>
</feature>
<dbReference type="RefSeq" id="YP_008757592.1">
    <property type="nucleotide sequence ID" value="NC_022673.1"/>
</dbReference>
<feature type="transmembrane region" description="Helical" evidence="16">
    <location>
        <begin position="83"/>
        <end position="103"/>
    </location>
</feature>
<keyword evidence="12 17" id="KW-0496">Mitochondrion</keyword>
<comment type="subcellular location">
    <subcellularLocation>
        <location evidence="1">Mitochondrion membrane</location>
        <topology evidence="1">Multi-pass membrane protein</topology>
    </subcellularLocation>
</comment>
<dbReference type="PANTHER" id="PTHR11435">
    <property type="entry name" value="NADH UBIQUINONE OXIDOREDUCTASE SUBUNIT ND6"/>
    <property type="match status" value="1"/>
</dbReference>
<feature type="transmembrane region" description="Helical" evidence="16">
    <location>
        <begin position="139"/>
        <end position="162"/>
    </location>
</feature>
<protein>
    <recommendedName>
        <fullName evidence="4">NADH-ubiquinone oxidoreductase chain 6</fullName>
        <ecNumber evidence="3">7.1.1.2</ecNumber>
    </recommendedName>
    <alternativeName>
        <fullName evidence="14">NADH dehydrogenase subunit 6</fullName>
    </alternativeName>
</protein>
<evidence type="ECO:0000256" key="13">
    <source>
        <dbReference type="ARBA" id="ARBA00023136"/>
    </source>
</evidence>
<dbReference type="EMBL" id="JN990599">
    <property type="protein sequence ID" value="AEV44857.1"/>
    <property type="molecule type" value="Genomic_DNA"/>
</dbReference>
<keyword evidence="6" id="KW-0679">Respiratory chain</keyword>
<keyword evidence="5" id="KW-0813">Transport</keyword>
<dbReference type="CTD" id="4541"/>
<comment type="catalytic activity">
    <reaction evidence="15">
        <text>a ubiquinone + NADH + 5 H(+)(in) = a ubiquinol + NAD(+) + 4 H(+)(out)</text>
        <dbReference type="Rhea" id="RHEA:29091"/>
        <dbReference type="Rhea" id="RHEA-COMP:9565"/>
        <dbReference type="Rhea" id="RHEA-COMP:9566"/>
        <dbReference type="ChEBI" id="CHEBI:15378"/>
        <dbReference type="ChEBI" id="CHEBI:16389"/>
        <dbReference type="ChEBI" id="CHEBI:17976"/>
        <dbReference type="ChEBI" id="CHEBI:57540"/>
        <dbReference type="ChEBI" id="CHEBI:57945"/>
        <dbReference type="EC" id="7.1.1.2"/>
    </reaction>
</comment>
<dbReference type="AlphaFoldDB" id="U3KTI1"/>
<dbReference type="InterPro" id="IPR050269">
    <property type="entry name" value="ComplexI_Subunit6"/>
</dbReference>
<reference evidence="17" key="2">
    <citation type="journal article" date="2014" name="Genome Biol. Evol.">
        <title>Comparative analysis of mitochondrial genomes in diplura (hexapoda, arthropoda): taxon sampling is crucial for phylogenetic inferences.</title>
        <authorList>
            <person name="Chen W.J."/>
            <person name="Koch M."/>
            <person name="Mallatt J.M."/>
            <person name="Luan Y.X."/>
        </authorList>
    </citation>
    <scope>NUCLEOTIDE SEQUENCE</scope>
</reference>
<organism evidence="17">
    <name type="scientific">Parajapyx emeryanus</name>
    <dbReference type="NCBI Taxonomy" id="165473"/>
    <lineage>
        <taxon>Eukaryota</taxon>
        <taxon>Metazoa</taxon>
        <taxon>Ecdysozoa</taxon>
        <taxon>Arthropoda</taxon>
        <taxon>Hexapoda</taxon>
        <taxon>Diplura</taxon>
        <taxon>Dicellurata</taxon>
        <taxon>Japygoidea</taxon>
        <taxon>Parajapygidae</taxon>
        <taxon>Parajapyx</taxon>
    </lineage>
</organism>
<evidence type="ECO:0000256" key="5">
    <source>
        <dbReference type="ARBA" id="ARBA00022448"/>
    </source>
</evidence>
<keyword evidence="10 16" id="KW-1133">Transmembrane helix</keyword>
<evidence type="ECO:0000256" key="3">
    <source>
        <dbReference type="ARBA" id="ARBA00012944"/>
    </source>
</evidence>
<comment type="similarity">
    <text evidence="2">Belongs to the complex I subunit 6 family.</text>
</comment>
<proteinExistence type="inferred from homology"/>
<dbReference type="GeneID" id="17427361"/>
<reference evidence="17" key="1">
    <citation type="submission" date="2011-11" db="EMBL/GenBank/DDBJ databases">
        <authorList>
            <person name="Chen W.-J."/>
            <person name="Luan Y.-X."/>
        </authorList>
    </citation>
    <scope>NUCLEOTIDE SEQUENCE</scope>
</reference>
<keyword evidence="11" id="KW-0520">NAD</keyword>
<evidence type="ECO:0000256" key="12">
    <source>
        <dbReference type="ARBA" id="ARBA00023128"/>
    </source>
</evidence>
<dbReference type="PANTHER" id="PTHR11435:SF1">
    <property type="entry name" value="NADH-UBIQUINONE OXIDOREDUCTASE CHAIN 6"/>
    <property type="match status" value="1"/>
</dbReference>
<dbReference type="GO" id="GO:0031966">
    <property type="term" value="C:mitochondrial membrane"/>
    <property type="evidence" value="ECO:0007669"/>
    <property type="project" value="UniProtKB-SubCell"/>
</dbReference>
<keyword evidence="9" id="KW-0249">Electron transport</keyword>
<keyword evidence="13 16" id="KW-0472">Membrane</keyword>
<sequence>MMTLLMIASTTMTIMLLQLSSPLSIGLLLLMQTTLISTISGMMMKTFWFSYILFLIFMGGMLVLFIYVASLSPNEPFTITPNVPVMITALITSMMILIMTQKFSGTEINMQMMEAITQSEANNMISSMTKIYSSSITEITLLLINYLLLSLIAVVKITNLFFGPIRMKT</sequence>
<evidence type="ECO:0000256" key="8">
    <source>
        <dbReference type="ARBA" id="ARBA00022967"/>
    </source>
</evidence>
<dbReference type="EC" id="7.1.1.2" evidence="3"/>
<evidence type="ECO:0000256" key="14">
    <source>
        <dbReference type="ARBA" id="ARBA00031019"/>
    </source>
</evidence>
<evidence type="ECO:0000256" key="1">
    <source>
        <dbReference type="ARBA" id="ARBA00004225"/>
    </source>
</evidence>
<geneLocation type="mitochondrion" evidence="17"/>
<evidence type="ECO:0000256" key="11">
    <source>
        <dbReference type="ARBA" id="ARBA00023027"/>
    </source>
</evidence>
<evidence type="ECO:0000256" key="15">
    <source>
        <dbReference type="ARBA" id="ARBA00049551"/>
    </source>
</evidence>
<evidence type="ECO:0000256" key="6">
    <source>
        <dbReference type="ARBA" id="ARBA00022660"/>
    </source>
</evidence>
<evidence type="ECO:0000256" key="10">
    <source>
        <dbReference type="ARBA" id="ARBA00022989"/>
    </source>
</evidence>
<gene>
    <name evidence="17" type="primary">ND6</name>
</gene>
<evidence type="ECO:0000256" key="2">
    <source>
        <dbReference type="ARBA" id="ARBA00005698"/>
    </source>
</evidence>
<evidence type="ECO:0000256" key="9">
    <source>
        <dbReference type="ARBA" id="ARBA00022982"/>
    </source>
</evidence>
<keyword evidence="8" id="KW-1278">Translocase</keyword>
<accession>U3KTI1</accession>
<evidence type="ECO:0000313" key="17">
    <source>
        <dbReference type="EMBL" id="AEV44857.1"/>
    </source>
</evidence>